<dbReference type="Pfam" id="PF12739">
    <property type="entry name" value="TRAPPC-Trs85"/>
    <property type="match status" value="1"/>
</dbReference>
<evidence type="ECO:0000313" key="4">
    <source>
        <dbReference type="EMBL" id="CAI5717491.1"/>
    </source>
</evidence>
<gene>
    <name evidence="4" type="ORF">HBR001_LOCUS1827</name>
</gene>
<comment type="caution">
    <text evidence="4">The sequence shown here is derived from an EMBL/GenBank/DDBJ whole genome shotgun (WGS) entry which is preliminary data.</text>
</comment>
<dbReference type="Pfam" id="PF24545">
    <property type="entry name" value="Ig_TPPC8_1st"/>
    <property type="match status" value="1"/>
</dbReference>
<evidence type="ECO:0000313" key="5">
    <source>
        <dbReference type="Proteomes" id="UP001162031"/>
    </source>
</evidence>
<evidence type="ECO:0008006" key="6">
    <source>
        <dbReference type="Google" id="ProtNLM"/>
    </source>
</evidence>
<proteinExistence type="predicted"/>
<organism evidence="4 5">
    <name type="scientific">Hyaloperonospora brassicae</name>
    <name type="common">Brassica downy mildew</name>
    <name type="synonym">Peronospora brassicae</name>
    <dbReference type="NCBI Taxonomy" id="162125"/>
    <lineage>
        <taxon>Eukaryota</taxon>
        <taxon>Sar</taxon>
        <taxon>Stramenopiles</taxon>
        <taxon>Oomycota</taxon>
        <taxon>Peronosporomycetes</taxon>
        <taxon>Peronosporales</taxon>
        <taxon>Peronosporaceae</taxon>
        <taxon>Hyaloperonospora</taxon>
    </lineage>
</organism>
<dbReference type="Pfam" id="PF24542">
    <property type="entry name" value="Ig_TPPC8_C"/>
    <property type="match status" value="1"/>
</dbReference>
<dbReference type="InterPro" id="IPR058541">
    <property type="entry name" value="Ig_TPPC8_1st"/>
</dbReference>
<dbReference type="InterPro" id="IPR057651">
    <property type="entry name" value="Ig_TPPC8_C"/>
</dbReference>
<evidence type="ECO:0000259" key="2">
    <source>
        <dbReference type="Pfam" id="PF24542"/>
    </source>
</evidence>
<dbReference type="InterPro" id="IPR024420">
    <property type="entry name" value="TRAPP_III_complex_Trs85"/>
</dbReference>
<dbReference type="GO" id="GO:1990072">
    <property type="term" value="C:TRAPPIII protein complex"/>
    <property type="evidence" value="ECO:0007669"/>
    <property type="project" value="TreeGrafter"/>
</dbReference>
<feature type="domain" description="TPPC8 C-terminal Ig-like" evidence="2">
    <location>
        <begin position="1296"/>
        <end position="1381"/>
    </location>
</feature>
<dbReference type="PANTHER" id="PTHR12975:SF6">
    <property type="entry name" value="TRAFFICKING PROTEIN PARTICLE COMPLEX SUBUNIT 8"/>
    <property type="match status" value="1"/>
</dbReference>
<dbReference type="Proteomes" id="UP001162031">
    <property type="component" value="Unassembled WGS sequence"/>
</dbReference>
<name>A0AAV0T9F9_HYABA</name>
<evidence type="ECO:0000256" key="1">
    <source>
        <dbReference type="SAM" id="MobiDB-lite"/>
    </source>
</evidence>
<evidence type="ECO:0000259" key="3">
    <source>
        <dbReference type="Pfam" id="PF24545"/>
    </source>
</evidence>
<dbReference type="EMBL" id="CANTFL010000174">
    <property type="protein sequence ID" value="CAI5717491.1"/>
    <property type="molecule type" value="Genomic_DNA"/>
</dbReference>
<protein>
    <recommendedName>
        <fullName evidence="6">Trafficking protein particle complex subunit 8</fullName>
    </recommendedName>
</protein>
<dbReference type="PANTHER" id="PTHR12975">
    <property type="entry name" value="TRANSPORT PROTEIN TRAPP"/>
    <property type="match status" value="1"/>
</dbReference>
<reference evidence="4" key="1">
    <citation type="submission" date="2022-12" db="EMBL/GenBank/DDBJ databases">
        <authorList>
            <person name="Webb A."/>
        </authorList>
    </citation>
    <scope>NUCLEOTIDE SEQUENCE</scope>
    <source>
        <strain evidence="4">Hp1</strain>
    </source>
</reference>
<keyword evidence="5" id="KW-1185">Reference proteome</keyword>
<feature type="domain" description="TPPC8 first Ig-like" evidence="3">
    <location>
        <begin position="729"/>
        <end position="884"/>
    </location>
</feature>
<accession>A0AAV0T9F9</accession>
<sequence length="1435" mass="156968">MERLERWVQDAFAPVVLTCATSEAERLVQKNGLSPADLFNGFSRLEDADTPLRSVTHPVQLARWTFRFLAAAALRVSGPQEASALLNDSVERCPPRHSAASAVALNVPRLARTEDVATYLRVTGLDTDEEEREAEDEEEREDTCSLPWYQSFKQTLMDTFRCEEYSLLSHPVAMLVVLSSTDANPRHCLEELVAPRHLPAPFQQGLYDAALVPKFYVVLHDVQETDGTSIDPDGILASVNVTTANGAVLRINSVPVATAVVPSPFATRWTENPYVRPLLSRRESGTQLQVSDGVGALLSGEDVAQIQAFVREFGLRFMVSSLERRIVQLNEVVSAMKKGVKNVFKSWLRKPKDLRSSSASTSGSVTYKYDSIESQTRLLADTAFLVRDYDLALQMYRLVREDFKSDKSMFHCANANEMLALCLLLTKGSPMQMTNALESAMSIYAKTLSPLTQRLSVRAAVIAGEIYHTLSKSGLFTDYMYHASAALVRGSTVEQGICAAVLMERAALCDLRARQPKFRKYGFRMVMAGHAYSSLGHEQHSARCYSLARAVYDCSGWYLVEDHINFMLAQQANKTGDRMASINLFLKLIGTGRNSASQQEAMLYDFGVMVKDFLSLGGADAPPSPCAPGRPILTINSGGTKTLLVKDLCMPELDDSSTVVFASTNAFGVDRSIDGNVAEAEMWQELEEIIDKQNRLHQYVTSCKTNEAKSWFVSSHVYAGYRGKRDAAPERPQNHVVGEQIYVEFVMKNALSCAVDVKEVHLYGKFETHDDNREVFDVPEKKELGSQRVVVDSVNLQLLPCSEERVRVAVCPNICGKLSLTGIRWSICGGDVQGEHAFDIPGPLLQDTRAHREARARAPNMSLIATVVKSMPWLGVKIEGMPAEAFVGELINLDIVLVNSGTAALSGLQVCCTDLLICVSETGAANNLCGYIGASGHVADLSDVVLAPGETRKVTMWARGLTPGRRDAALLFKYATLSDVGTVGANSTLTRTVRVKLDLDFLPCVDVSYSVEPSFGASNEYIIGITVSNQREDYSEVSRPLDGEVRLEELHFVSESWTIETLARPHYQKTTEVRDSLSLGFLEASTSYFRVIPRPSTSTGTFASCKLALHAARSGVDLSLALPIEQFLCSENAADLVRTGRAGKSDGSGSKGKRGGGFRTIQSVRRENKAMKNAAADDDSDRKIQQNFQPTSRDALLSELHTDGHLVLVWSTGSTSPFSNNSAGVSSRQAIGQTNLTAVQVRPPLQNSSCPLTVTLCYENSVDLKCTKHHGLTAALSIAELDIAMRVCNASSPGSAPLDVTIEMLHPEEAQASPATVASLTKLHAIDSGAPSLRSAPRFFWTGVAKKKLARFSPNSHVTINLKACFVEPGVYNLNRFRFIVRSALPNGQSAGTYVIPAEYLVYVRDPQRVSAALSQTQSKQTIDSLLAPFDMLAV</sequence>
<feature type="region of interest" description="Disordered" evidence="1">
    <location>
        <begin position="1140"/>
        <end position="1183"/>
    </location>
</feature>